<dbReference type="SUPFAM" id="SSF53254">
    <property type="entry name" value="Phosphoglycerate mutase-like"/>
    <property type="match status" value="1"/>
</dbReference>
<dbReference type="Proteomes" id="UP000648257">
    <property type="component" value="Unassembled WGS sequence"/>
</dbReference>
<dbReference type="SMART" id="SM00855">
    <property type="entry name" value="PGAM"/>
    <property type="match status" value="1"/>
</dbReference>
<evidence type="ECO:0000313" key="1">
    <source>
        <dbReference type="EMBL" id="MBC3808426.1"/>
    </source>
</evidence>
<keyword evidence="2" id="KW-1185">Reference proteome</keyword>
<dbReference type="InterPro" id="IPR029033">
    <property type="entry name" value="His_PPase_superfam"/>
</dbReference>
<proteinExistence type="predicted"/>
<reference evidence="1 2" key="1">
    <citation type="submission" date="2020-08" db="EMBL/GenBank/DDBJ databases">
        <title>Novel species isolated from subtropical streams in China.</title>
        <authorList>
            <person name="Lu H."/>
        </authorList>
    </citation>
    <scope>NUCLEOTIDE SEQUENCE [LARGE SCALE GENOMIC DNA]</scope>
    <source>
        <strain evidence="1 2">KACC 16656</strain>
    </source>
</reference>
<name>A0ABR6X7S2_9BURK</name>
<dbReference type="InterPro" id="IPR013078">
    <property type="entry name" value="His_Pase_superF_clade-1"/>
</dbReference>
<accession>A0ABR6X7S2</accession>
<dbReference type="EMBL" id="JACOFW010000016">
    <property type="protein sequence ID" value="MBC3808426.1"/>
    <property type="molecule type" value="Genomic_DNA"/>
</dbReference>
<gene>
    <name evidence="1" type="ORF">H8K52_13860</name>
</gene>
<evidence type="ECO:0000313" key="2">
    <source>
        <dbReference type="Proteomes" id="UP000648257"/>
    </source>
</evidence>
<protein>
    <submittedName>
        <fullName evidence="1">Histidine phosphatase family protein</fullName>
    </submittedName>
</protein>
<dbReference type="RefSeq" id="WP_186923503.1">
    <property type="nucleotide sequence ID" value="NZ_JACOFW010000016.1"/>
</dbReference>
<sequence length="160" mass="17902">MDLILWRHAEAEPGSEELADALRRLTPKGQKQAQKMAYWLDSVLPDNCRILVSPAIRTRETMAALAKLNRKYKIAVEIGTEASADDLLKAANWPESRETVLLVGHQPSLGEVATRLITPAQNESAVRKGNVWWITQKERDGEGLRTYLKAIMSPDLVIKS</sequence>
<dbReference type="CDD" id="cd07067">
    <property type="entry name" value="HP_PGM_like"/>
    <property type="match status" value="1"/>
</dbReference>
<dbReference type="Gene3D" id="3.40.50.1240">
    <property type="entry name" value="Phosphoglycerate mutase-like"/>
    <property type="match status" value="1"/>
</dbReference>
<dbReference type="Pfam" id="PF00300">
    <property type="entry name" value="His_Phos_1"/>
    <property type="match status" value="1"/>
</dbReference>
<organism evidence="1 2">
    <name type="scientific">Undibacterium seohonense</name>
    <dbReference type="NCBI Taxonomy" id="1344950"/>
    <lineage>
        <taxon>Bacteria</taxon>
        <taxon>Pseudomonadati</taxon>
        <taxon>Pseudomonadota</taxon>
        <taxon>Betaproteobacteria</taxon>
        <taxon>Burkholderiales</taxon>
        <taxon>Oxalobacteraceae</taxon>
        <taxon>Undibacterium</taxon>
    </lineage>
</organism>
<comment type="caution">
    <text evidence="1">The sequence shown here is derived from an EMBL/GenBank/DDBJ whole genome shotgun (WGS) entry which is preliminary data.</text>
</comment>